<dbReference type="PROSITE" id="PS51318">
    <property type="entry name" value="TAT"/>
    <property type="match status" value="1"/>
</dbReference>
<keyword evidence="1" id="KW-0732">Signal</keyword>
<reference evidence="2 3" key="1">
    <citation type="submission" date="2017-08" db="EMBL/GenBank/DDBJ databases">
        <title>Infants hospitalized years apart are colonized by the same room-sourced microbial strains.</title>
        <authorList>
            <person name="Brooks B."/>
            <person name="Olm M.R."/>
            <person name="Firek B.A."/>
            <person name="Baker R."/>
            <person name="Thomas B.C."/>
            <person name="Morowitz M.J."/>
            <person name="Banfield J.F."/>
        </authorList>
    </citation>
    <scope>NUCLEOTIDE SEQUENCE [LARGE SCALE GENOMIC DNA]</scope>
    <source>
        <strain evidence="2">S2_003_000_R2_14</strain>
    </source>
</reference>
<protein>
    <submittedName>
        <fullName evidence="2">Four-helix bundle copper-binding protein</fullName>
    </submittedName>
</protein>
<feature type="chain" id="PRO_5015844495" evidence="1">
    <location>
        <begin position="35"/>
        <end position="159"/>
    </location>
</feature>
<dbReference type="InterPro" id="IPR019546">
    <property type="entry name" value="TAT_signal_bac_arc"/>
</dbReference>
<sequence>MRGPTLTLEPYMNRRDALKTTALAASAMSLTALAQAPTADAKKDETRPSGIPSHKELYDAAVECVRVGNECLDHCVRSLSTGSKMMAECAGTVRAMLPLCEALVQLTMQDSKHLKALAAVCAKACRDCEAACKKHANHHAECKACMESCQRCAALCEKV</sequence>
<dbReference type="PANTHER" id="PTHR37310:SF1">
    <property type="entry name" value="CYTOPLASMIC PROTEIN"/>
    <property type="match status" value="1"/>
</dbReference>
<dbReference type="InterPro" id="IPR044543">
    <property type="entry name" value="YHJQ-like"/>
</dbReference>
<evidence type="ECO:0000313" key="3">
    <source>
        <dbReference type="Proteomes" id="UP000249061"/>
    </source>
</evidence>
<dbReference type="Proteomes" id="UP000249061">
    <property type="component" value="Unassembled WGS sequence"/>
</dbReference>
<dbReference type="InterPro" id="IPR006311">
    <property type="entry name" value="TAT_signal"/>
</dbReference>
<dbReference type="Gene3D" id="1.20.1270.360">
    <property type="match status" value="1"/>
</dbReference>
<dbReference type="PANTHER" id="PTHR37310">
    <property type="entry name" value="CYTOPLASMIC PROTEIN-RELATED"/>
    <property type="match status" value="1"/>
</dbReference>
<accession>A0A2W5SKC8</accession>
<dbReference type="CDD" id="cd08026">
    <property type="entry name" value="DUF326"/>
    <property type="match status" value="1"/>
</dbReference>
<dbReference type="NCBIfam" id="TIGR04401">
    <property type="entry name" value="TAT_Cys_rich"/>
    <property type="match status" value="1"/>
</dbReference>
<evidence type="ECO:0000313" key="2">
    <source>
        <dbReference type="EMBL" id="PZR03629.1"/>
    </source>
</evidence>
<dbReference type="NCBIfam" id="TIGR01409">
    <property type="entry name" value="TAT_signal_seq"/>
    <property type="match status" value="1"/>
</dbReference>
<dbReference type="AlphaFoldDB" id="A0A2W5SKC8"/>
<feature type="signal peptide" evidence="1">
    <location>
        <begin position="1"/>
        <end position="34"/>
    </location>
</feature>
<gene>
    <name evidence="2" type="ORF">DI536_35715</name>
</gene>
<evidence type="ECO:0000256" key="1">
    <source>
        <dbReference type="SAM" id="SignalP"/>
    </source>
</evidence>
<proteinExistence type="predicted"/>
<dbReference type="EMBL" id="QFQP01000079">
    <property type="protein sequence ID" value="PZR03629.1"/>
    <property type="molecule type" value="Genomic_DNA"/>
</dbReference>
<name>A0A2W5SKC8_9BACT</name>
<organism evidence="2 3">
    <name type="scientific">Archangium gephyra</name>
    <dbReference type="NCBI Taxonomy" id="48"/>
    <lineage>
        <taxon>Bacteria</taxon>
        <taxon>Pseudomonadati</taxon>
        <taxon>Myxococcota</taxon>
        <taxon>Myxococcia</taxon>
        <taxon>Myxococcales</taxon>
        <taxon>Cystobacterineae</taxon>
        <taxon>Archangiaceae</taxon>
        <taxon>Archangium</taxon>
    </lineage>
</organism>
<comment type="caution">
    <text evidence="2">The sequence shown here is derived from an EMBL/GenBank/DDBJ whole genome shotgun (WGS) entry which is preliminary data.</text>
</comment>
<dbReference type="Pfam" id="PF03860">
    <property type="entry name" value="Csp"/>
    <property type="match status" value="1"/>
</dbReference>
<dbReference type="InterPro" id="IPR030913">
    <property type="entry name" value="Csp1_Cys_rich"/>
</dbReference>
<dbReference type="InterPro" id="IPR005560">
    <property type="entry name" value="Csp_YhjQ"/>
</dbReference>